<protein>
    <submittedName>
        <fullName evidence="2">Uncharacterized protein</fullName>
    </submittedName>
</protein>
<comment type="caution">
    <text evidence="2">The sequence shown here is derived from an EMBL/GenBank/DDBJ whole genome shotgun (WGS) entry which is preliminary data.</text>
</comment>
<keyword evidence="3" id="KW-1185">Reference proteome</keyword>
<proteinExistence type="predicted"/>
<dbReference type="AlphaFoldDB" id="A0A1Y1V538"/>
<name>A0A1Y1V538_9FUNG</name>
<feature type="transmembrane region" description="Helical" evidence="1">
    <location>
        <begin position="108"/>
        <end position="127"/>
    </location>
</feature>
<reference evidence="2 3" key="2">
    <citation type="submission" date="2016-08" db="EMBL/GenBank/DDBJ databases">
        <title>Pervasive Adenine N6-methylation of Active Genes in Fungi.</title>
        <authorList>
            <consortium name="DOE Joint Genome Institute"/>
            <person name="Mondo S.J."/>
            <person name="Dannebaum R.O."/>
            <person name="Kuo R.C."/>
            <person name="Labutti K."/>
            <person name="Haridas S."/>
            <person name="Kuo A."/>
            <person name="Salamov A."/>
            <person name="Ahrendt S.R."/>
            <person name="Lipzen A."/>
            <person name="Sullivan W."/>
            <person name="Andreopoulos W.B."/>
            <person name="Clum A."/>
            <person name="Lindquist E."/>
            <person name="Daum C."/>
            <person name="Ramamoorthy G.K."/>
            <person name="Gryganskyi A."/>
            <person name="Culley D."/>
            <person name="Magnuson J.K."/>
            <person name="James T.Y."/>
            <person name="O'Malley M.A."/>
            <person name="Stajich J.E."/>
            <person name="Spatafora J.W."/>
            <person name="Visel A."/>
            <person name="Grigoriev I.V."/>
        </authorList>
    </citation>
    <scope>NUCLEOTIDE SEQUENCE [LARGE SCALE GENOMIC DNA]</scope>
    <source>
        <strain evidence="3">finn</strain>
    </source>
</reference>
<evidence type="ECO:0000313" key="3">
    <source>
        <dbReference type="Proteomes" id="UP000193719"/>
    </source>
</evidence>
<evidence type="ECO:0000256" key="1">
    <source>
        <dbReference type="SAM" id="Phobius"/>
    </source>
</evidence>
<keyword evidence="1" id="KW-0812">Transmembrane</keyword>
<gene>
    <name evidence="2" type="ORF">BCR36DRAFT_585144</name>
</gene>
<keyword evidence="1" id="KW-1133">Transmembrane helix</keyword>
<dbReference type="Proteomes" id="UP000193719">
    <property type="component" value="Unassembled WGS sequence"/>
</dbReference>
<accession>A0A1Y1V538</accession>
<keyword evidence="1" id="KW-0472">Membrane</keyword>
<organism evidence="2 3">
    <name type="scientific">Piromyces finnis</name>
    <dbReference type="NCBI Taxonomy" id="1754191"/>
    <lineage>
        <taxon>Eukaryota</taxon>
        <taxon>Fungi</taxon>
        <taxon>Fungi incertae sedis</taxon>
        <taxon>Chytridiomycota</taxon>
        <taxon>Chytridiomycota incertae sedis</taxon>
        <taxon>Neocallimastigomycetes</taxon>
        <taxon>Neocallimastigales</taxon>
        <taxon>Neocallimastigaceae</taxon>
        <taxon>Piromyces</taxon>
    </lineage>
</organism>
<feature type="transmembrane region" description="Helical" evidence="1">
    <location>
        <begin position="77"/>
        <end position="96"/>
    </location>
</feature>
<evidence type="ECO:0000313" key="2">
    <source>
        <dbReference type="EMBL" id="ORX46680.1"/>
    </source>
</evidence>
<sequence>MDNFNNLSDIATSLQKIINSPIMIHSYNILSKFIDITSTVMDKIAERVNTYMATHGNSNTLLYKVHMESKNLFNVLPWPKIILIICITIMVIKIIQTTFSWVYKSVKFMMKSFIIAVTISIIVVWLIENGTERLALNMTNNVH</sequence>
<reference evidence="2 3" key="1">
    <citation type="submission" date="2016-08" db="EMBL/GenBank/DDBJ databases">
        <title>Genomes of anaerobic fungi encode conserved fungal cellulosomes for biomass hydrolysis.</title>
        <authorList>
            <consortium name="DOE Joint Genome Institute"/>
            <person name="Haitjema C.H."/>
            <person name="Gilmore S.P."/>
            <person name="Henske J.K."/>
            <person name="Solomon K.V."/>
            <person name="De Groot R."/>
            <person name="Kuo A."/>
            <person name="Mondo S.J."/>
            <person name="Salamov A.A."/>
            <person name="Labutti K."/>
            <person name="Zhao Z."/>
            <person name="Chiniquy J."/>
            <person name="Barry K."/>
            <person name="Brewer H.M."/>
            <person name="Purvine S.O."/>
            <person name="Wright A.T."/>
            <person name="Boxma B."/>
            <person name="Van Alen T."/>
            <person name="Hackstein J.H."/>
            <person name="Baker S.E."/>
            <person name="Grigoriev I.V."/>
            <person name="O'Malley M.A."/>
        </authorList>
    </citation>
    <scope>NUCLEOTIDE SEQUENCE [LARGE SCALE GENOMIC DNA]</scope>
    <source>
        <strain evidence="3">finn</strain>
    </source>
</reference>
<dbReference type="OrthoDB" id="2140203at2759"/>
<dbReference type="EMBL" id="MCFH01000034">
    <property type="protein sequence ID" value="ORX46680.1"/>
    <property type="molecule type" value="Genomic_DNA"/>
</dbReference>